<dbReference type="InParanoid" id="A0A1I5GV33"/>
<protein>
    <submittedName>
        <fullName evidence="1">Asparagine synthase (Glutamine-hydrolysing)</fullName>
    </submittedName>
</protein>
<reference evidence="1 2" key="1">
    <citation type="submission" date="2016-10" db="EMBL/GenBank/DDBJ databases">
        <authorList>
            <person name="de Groot N.N."/>
        </authorList>
    </citation>
    <scope>NUCLEOTIDE SEQUENCE [LARGE SCALE GENOMIC DNA]</scope>
    <source>
        <strain evidence="1 2">DSM 43067</strain>
    </source>
</reference>
<name>A0A1I5GV33_9ACTN</name>
<evidence type="ECO:0000313" key="2">
    <source>
        <dbReference type="Proteomes" id="UP000183413"/>
    </source>
</evidence>
<gene>
    <name evidence="1" type="ORF">SAMN04489713_105420</name>
</gene>
<organism evidence="1 2">
    <name type="scientific">Actinomadura madurae</name>
    <dbReference type="NCBI Taxonomy" id="1993"/>
    <lineage>
        <taxon>Bacteria</taxon>
        <taxon>Bacillati</taxon>
        <taxon>Actinomycetota</taxon>
        <taxon>Actinomycetes</taxon>
        <taxon>Streptosporangiales</taxon>
        <taxon>Thermomonosporaceae</taxon>
        <taxon>Actinomadura</taxon>
    </lineage>
</organism>
<sequence length="438" mass="45455">MTGALDAVTAVPRPSAERLARYLSAPSLALGCHPASPWEGGALGERPVEAAEEAAGGDPVALRDRFASAVADCVEGHDHVALLYVNDLASAVLTERAADLCRRSGRQLLVIVADGVAADGTSLAARSQRTIAEVARGAMAQIVETERWFRPAPRRGNPVAPDLRHTEFVARASLLAADQGATVLLSPSGADAVLGAPRFLARHLGPGAVPGYLRDAWRTSGPAGPLADGLAVLGGRARPGRGGAARLAVSNLAVPAAPPPEGLSAAARDAARAWATTWLDDVTAALARARPAVVEAAYLRRIAVQERVVAGYGTFLVDEPGGAAVPAPPRALPFLDDGVVRCASAMPLARRYDPALPVPYQRMRAALVGLMPPRHREHLPVAPPVPGPDDAYRPAVPPGGFRHCADLGLLDGPVPPPGTPEPVLRRLALLDDWLATAS</sequence>
<dbReference type="AlphaFoldDB" id="A0A1I5GV33"/>
<dbReference type="Proteomes" id="UP000183413">
    <property type="component" value="Unassembled WGS sequence"/>
</dbReference>
<dbReference type="EMBL" id="FOVH01000005">
    <property type="protein sequence ID" value="SFO39743.1"/>
    <property type="molecule type" value="Genomic_DNA"/>
</dbReference>
<evidence type="ECO:0000313" key="1">
    <source>
        <dbReference type="EMBL" id="SFO39743.1"/>
    </source>
</evidence>
<proteinExistence type="predicted"/>
<keyword evidence="2" id="KW-1185">Reference proteome</keyword>
<dbReference type="STRING" id="1993.SAMN04489713_105420"/>
<accession>A0A1I5GV33</accession>
<dbReference type="RefSeq" id="WP_075021605.1">
    <property type="nucleotide sequence ID" value="NZ_FOVH01000005.1"/>
</dbReference>